<dbReference type="Proteomes" id="UP000588071">
    <property type="component" value="Unassembled WGS sequence"/>
</dbReference>
<reference evidence="3" key="1">
    <citation type="submission" date="2017-04" db="EMBL/GenBank/DDBJ databases">
        <title>Function of individual gut microbiota members based on whole genome sequencing of pure cultures obtained from chicken caecum.</title>
        <authorList>
            <person name="Medvecky M."/>
            <person name="Cejkova D."/>
            <person name="Polansky O."/>
            <person name="Karasova D."/>
            <person name="Kubasova T."/>
            <person name="Cizek A."/>
            <person name="Rychlik I."/>
        </authorList>
    </citation>
    <scope>NUCLEOTIDE SEQUENCE [LARGE SCALE GENOMIC DNA]</scope>
    <source>
        <strain evidence="3">An144</strain>
    </source>
</reference>
<evidence type="ECO:0000313" key="3">
    <source>
        <dbReference type="Proteomes" id="UP000196074"/>
    </source>
</evidence>
<organism evidence="2 3">
    <name type="scientific">Enterococcus cecorum</name>
    <dbReference type="NCBI Taxonomy" id="44008"/>
    <lineage>
        <taxon>Bacteria</taxon>
        <taxon>Bacillati</taxon>
        <taxon>Bacillota</taxon>
        <taxon>Bacilli</taxon>
        <taxon>Lactobacillales</taxon>
        <taxon>Enterococcaceae</taxon>
        <taxon>Enterococcus</taxon>
    </lineage>
</organism>
<evidence type="ECO:0000313" key="4">
    <source>
        <dbReference type="Proteomes" id="UP000588071"/>
    </source>
</evidence>
<comment type="caution">
    <text evidence="2">The sequence shown here is derived from an EMBL/GenBank/DDBJ whole genome shotgun (WGS) entry which is preliminary data.</text>
</comment>
<dbReference type="Proteomes" id="UP000196074">
    <property type="component" value="Unassembled WGS sequence"/>
</dbReference>
<dbReference type="EMBL" id="JABAFV010000017">
    <property type="protein sequence ID" value="NME50421.1"/>
    <property type="molecule type" value="Genomic_DNA"/>
</dbReference>
<name>A0A1Y4QYU1_9ENTE</name>
<dbReference type="AlphaFoldDB" id="A0A1Y4QYU1"/>
<accession>A0A1Y4QYU1</accession>
<reference evidence="2" key="2">
    <citation type="journal article" date="2018" name="BMC Genomics">
        <title>Whole genome sequencing and function prediction of 133 gut anaerobes isolated from chicken caecum in pure cultures.</title>
        <authorList>
            <person name="Medvecky M."/>
            <person name="Cejkova D."/>
            <person name="Polansky O."/>
            <person name="Karasova D."/>
            <person name="Kubasova T."/>
            <person name="Cizek A."/>
            <person name="Rychlik I."/>
        </authorList>
    </citation>
    <scope>NUCLEOTIDE SEQUENCE</scope>
    <source>
        <strain evidence="2">An144</strain>
    </source>
</reference>
<gene>
    <name evidence="2" type="ORF">B5E88_07645</name>
    <name evidence="1" type="ORF">HF857_09380</name>
</gene>
<proteinExistence type="predicted"/>
<protein>
    <submittedName>
        <fullName evidence="2">Uncharacterized protein</fullName>
    </submittedName>
</protein>
<reference evidence="1 4" key="3">
    <citation type="submission" date="2020-04" db="EMBL/GenBank/DDBJ databases">
        <authorList>
            <person name="Hitch T.C.A."/>
            <person name="Wylensek D."/>
            <person name="Clavel T."/>
        </authorList>
    </citation>
    <scope>NUCLEOTIDE SEQUENCE [LARGE SCALE GENOMIC DNA]</scope>
    <source>
        <strain evidence="1 4">WCA-380-WT-3C</strain>
    </source>
</reference>
<evidence type="ECO:0000313" key="2">
    <source>
        <dbReference type="EMBL" id="OUQ10061.1"/>
    </source>
</evidence>
<evidence type="ECO:0000313" key="1">
    <source>
        <dbReference type="EMBL" id="NME50421.1"/>
    </source>
</evidence>
<sequence length="72" mass="8403">MKLDDGTKGIVVTEYPFYDLRFIPLYAIRSIVSVNDKVFHSKVFLSDGINPELDEIRAMETYEEIQEMMNEP</sequence>
<dbReference type="EMBL" id="NFLC01000013">
    <property type="protein sequence ID" value="OUQ10061.1"/>
    <property type="molecule type" value="Genomic_DNA"/>
</dbReference>
<dbReference type="RefSeq" id="WP_087215151.1">
    <property type="nucleotide sequence ID" value="NZ_CP144490.1"/>
</dbReference>